<dbReference type="Proteomes" id="UP000028091">
    <property type="component" value="Unassembled WGS sequence"/>
</dbReference>
<keyword evidence="10" id="KW-1185">Reference proteome</keyword>
<dbReference type="SUPFAM" id="SSF103473">
    <property type="entry name" value="MFS general substrate transporter"/>
    <property type="match status" value="1"/>
</dbReference>
<gene>
    <name evidence="9" type="ORF">BA70_10045</name>
</gene>
<accession>A0A081L7N7</accession>
<feature type="transmembrane region" description="Helical" evidence="7">
    <location>
        <begin position="137"/>
        <end position="157"/>
    </location>
</feature>
<dbReference type="PANTHER" id="PTHR43266:SF8">
    <property type="entry name" value="MACROLIDE-EFFLUX PROTEIN"/>
    <property type="match status" value="1"/>
</dbReference>
<comment type="caution">
    <text evidence="9">The sequence shown here is derived from an EMBL/GenBank/DDBJ whole genome shotgun (WGS) entry which is preliminary data.</text>
</comment>
<organism evidence="9 10">
    <name type="scientific">Bacillus zhangzhouensis</name>
    <dbReference type="NCBI Taxonomy" id="1178540"/>
    <lineage>
        <taxon>Bacteria</taxon>
        <taxon>Bacillati</taxon>
        <taxon>Bacillota</taxon>
        <taxon>Bacilli</taxon>
        <taxon>Bacillales</taxon>
        <taxon>Bacillaceae</taxon>
        <taxon>Bacillus</taxon>
    </lineage>
</organism>
<evidence type="ECO:0000256" key="5">
    <source>
        <dbReference type="ARBA" id="ARBA00022989"/>
    </source>
</evidence>
<dbReference type="eggNOG" id="COG2814">
    <property type="taxonomic scope" value="Bacteria"/>
</dbReference>
<evidence type="ECO:0000256" key="3">
    <source>
        <dbReference type="ARBA" id="ARBA00022475"/>
    </source>
</evidence>
<dbReference type="GO" id="GO:0005886">
    <property type="term" value="C:plasma membrane"/>
    <property type="evidence" value="ECO:0007669"/>
    <property type="project" value="UniProtKB-SubCell"/>
</dbReference>
<dbReference type="EMBL" id="JOTP01000028">
    <property type="protein sequence ID" value="KEP25263.1"/>
    <property type="molecule type" value="Genomic_DNA"/>
</dbReference>
<dbReference type="InterPro" id="IPR011701">
    <property type="entry name" value="MFS"/>
</dbReference>
<dbReference type="GO" id="GO:0022857">
    <property type="term" value="F:transmembrane transporter activity"/>
    <property type="evidence" value="ECO:0007669"/>
    <property type="project" value="InterPro"/>
</dbReference>
<evidence type="ECO:0000313" key="10">
    <source>
        <dbReference type="Proteomes" id="UP000028091"/>
    </source>
</evidence>
<comment type="subcellular location">
    <subcellularLocation>
        <location evidence="1">Cell membrane</location>
        <topology evidence="1">Multi-pass membrane protein</topology>
    </subcellularLocation>
</comment>
<evidence type="ECO:0000256" key="2">
    <source>
        <dbReference type="ARBA" id="ARBA00022448"/>
    </source>
</evidence>
<keyword evidence="4 7" id="KW-0812">Transmembrane</keyword>
<evidence type="ECO:0000256" key="6">
    <source>
        <dbReference type="ARBA" id="ARBA00023136"/>
    </source>
</evidence>
<keyword evidence="5 7" id="KW-1133">Transmembrane helix</keyword>
<feature type="domain" description="Major facilitator superfamily (MFS) profile" evidence="8">
    <location>
        <begin position="219"/>
        <end position="425"/>
    </location>
</feature>
<dbReference type="PANTHER" id="PTHR43266">
    <property type="entry name" value="MACROLIDE-EFFLUX PROTEIN"/>
    <property type="match status" value="1"/>
</dbReference>
<feature type="transmembrane region" description="Helical" evidence="7">
    <location>
        <begin position="265"/>
        <end position="285"/>
    </location>
</feature>
<evidence type="ECO:0000256" key="1">
    <source>
        <dbReference type="ARBA" id="ARBA00004651"/>
    </source>
</evidence>
<feature type="transmembrane region" description="Helical" evidence="7">
    <location>
        <begin position="383"/>
        <end position="401"/>
    </location>
</feature>
<evidence type="ECO:0000256" key="7">
    <source>
        <dbReference type="SAM" id="Phobius"/>
    </source>
</evidence>
<sequence length="425" mass="47370">MDIFKNRNFVRLFFAALASQMGTTVGNMAFAFYLLDHFSQQPAYATLAELMYSLPTIFVFFMVGVVADRFDRKKVAENCDWIRAGLTIVLFIVIYFNSLPLIFLILFIRSAVTKFFYPAEASLVQAILNKDQYAKAAGLNQMLFSLFMVFGVGIGAITYKTIGLHGAITIDLISFIISGILIRSCNIPMEARQPNGQAGWRSMTIKTSLKDFKEGIIYILKNKLLASLIFGFFVFGLVNGAFAVLPMFTMKYGLSPDHFELHTSFFTIAIGAGLLVGSVMGSVLAKKVKMQYLMSIPILIAGILIFVLGSTHTLWLFYVTSFVIGTCIGPINIVIGGWLPRIVHPRLMGRVSGWVDPLTMFAQSMTLGLIAVLFPKLVTNISYIYYGMGMIILLVFLFYFITLPKFSREAAELDVQRELKGQGVQ</sequence>
<feature type="transmembrane region" description="Helical" evidence="7">
    <location>
        <begin position="315"/>
        <end position="339"/>
    </location>
</feature>
<feature type="transmembrane region" description="Helical" evidence="7">
    <location>
        <begin position="292"/>
        <end position="309"/>
    </location>
</feature>
<feature type="transmembrane region" description="Helical" evidence="7">
    <location>
        <begin position="224"/>
        <end position="245"/>
    </location>
</feature>
<dbReference type="PROSITE" id="PS50850">
    <property type="entry name" value="MFS"/>
    <property type="match status" value="1"/>
</dbReference>
<evidence type="ECO:0000256" key="4">
    <source>
        <dbReference type="ARBA" id="ARBA00022692"/>
    </source>
</evidence>
<dbReference type="AlphaFoldDB" id="A0A081L7N7"/>
<dbReference type="NCBIfam" id="TIGR00900">
    <property type="entry name" value="2A0121"/>
    <property type="match status" value="1"/>
</dbReference>
<feature type="transmembrane region" description="Helical" evidence="7">
    <location>
        <begin position="12"/>
        <end position="35"/>
    </location>
</feature>
<keyword evidence="6 7" id="KW-0472">Membrane</keyword>
<dbReference type="RefSeq" id="WP_034324448.1">
    <property type="nucleotide sequence ID" value="NZ_JAVIKA010000002.1"/>
</dbReference>
<protein>
    <submittedName>
        <fullName evidence="9">MFS transporter</fullName>
    </submittedName>
</protein>
<dbReference type="InterPro" id="IPR020846">
    <property type="entry name" value="MFS_dom"/>
</dbReference>
<dbReference type="CDD" id="cd06173">
    <property type="entry name" value="MFS_MefA_like"/>
    <property type="match status" value="1"/>
</dbReference>
<feature type="transmembrane region" description="Helical" evidence="7">
    <location>
        <begin position="87"/>
        <end position="108"/>
    </location>
</feature>
<reference evidence="9 10" key="1">
    <citation type="submission" date="2012-09" db="EMBL/GenBank/DDBJ databases">
        <title>Genome Sequence of Bacillus sp. DW5-4.</title>
        <authorList>
            <person name="Lai Q."/>
            <person name="Liu Y."/>
            <person name="Shao Z."/>
        </authorList>
    </citation>
    <scope>NUCLEOTIDE SEQUENCE [LARGE SCALE GENOMIC DNA]</scope>
    <source>
        <strain evidence="9 10">DW5-4</strain>
    </source>
</reference>
<dbReference type="OrthoDB" id="9775268at2"/>
<dbReference type="InterPro" id="IPR004751">
    <property type="entry name" value="Drug_antiport"/>
</dbReference>
<name>A0A081L7N7_9BACI</name>
<keyword evidence="3" id="KW-1003">Cell membrane</keyword>
<evidence type="ECO:0000313" key="9">
    <source>
        <dbReference type="EMBL" id="KEP25263.1"/>
    </source>
</evidence>
<feature type="transmembrane region" description="Helical" evidence="7">
    <location>
        <begin position="47"/>
        <end position="67"/>
    </location>
</feature>
<dbReference type="Pfam" id="PF07690">
    <property type="entry name" value="MFS_1"/>
    <property type="match status" value="1"/>
</dbReference>
<dbReference type="InterPro" id="IPR036259">
    <property type="entry name" value="MFS_trans_sf"/>
</dbReference>
<keyword evidence="2" id="KW-0813">Transport</keyword>
<proteinExistence type="predicted"/>
<feature type="transmembrane region" description="Helical" evidence="7">
    <location>
        <begin position="360"/>
        <end position="377"/>
    </location>
</feature>
<dbReference type="Gene3D" id="1.20.1250.20">
    <property type="entry name" value="MFS general substrate transporter like domains"/>
    <property type="match status" value="1"/>
</dbReference>
<evidence type="ECO:0000259" key="8">
    <source>
        <dbReference type="PROSITE" id="PS50850"/>
    </source>
</evidence>